<protein>
    <recommendedName>
        <fullName evidence="6">HlyD family efflux transporter periplasmic adaptor subunit</fullName>
    </recommendedName>
</protein>
<keyword evidence="5" id="KW-1185">Reference proteome</keyword>
<keyword evidence="3" id="KW-0732">Signal</keyword>
<organism evidence="4 5">
    <name type="scientific">Thalassotalea eurytherma</name>
    <dbReference type="NCBI Taxonomy" id="1144278"/>
    <lineage>
        <taxon>Bacteria</taxon>
        <taxon>Pseudomonadati</taxon>
        <taxon>Pseudomonadota</taxon>
        <taxon>Gammaproteobacteria</taxon>
        <taxon>Alteromonadales</taxon>
        <taxon>Colwelliaceae</taxon>
        <taxon>Thalassotalea</taxon>
    </lineage>
</organism>
<evidence type="ECO:0000256" key="3">
    <source>
        <dbReference type="SAM" id="SignalP"/>
    </source>
</evidence>
<evidence type="ECO:0000256" key="2">
    <source>
        <dbReference type="ARBA" id="ARBA00023054"/>
    </source>
</evidence>
<comment type="caution">
    <text evidence="4">The sequence shown here is derived from an EMBL/GenBank/DDBJ whole genome shotgun (WGS) entry which is preliminary data.</text>
</comment>
<evidence type="ECO:0000256" key="1">
    <source>
        <dbReference type="ARBA" id="ARBA00004196"/>
    </source>
</evidence>
<proteinExistence type="predicted"/>
<dbReference type="EMBL" id="BSSU01000005">
    <property type="protein sequence ID" value="GLX81668.1"/>
    <property type="molecule type" value="Genomic_DNA"/>
</dbReference>
<evidence type="ECO:0008006" key="6">
    <source>
        <dbReference type="Google" id="ProtNLM"/>
    </source>
</evidence>
<accession>A0ABQ6H0E7</accession>
<evidence type="ECO:0000313" key="4">
    <source>
        <dbReference type="EMBL" id="GLX81668.1"/>
    </source>
</evidence>
<dbReference type="PANTHER" id="PTHR32347">
    <property type="entry name" value="EFFLUX SYSTEM COMPONENT YKNX-RELATED"/>
    <property type="match status" value="1"/>
</dbReference>
<dbReference type="RefSeq" id="WP_284207007.1">
    <property type="nucleotide sequence ID" value="NZ_BSSU01000005.1"/>
</dbReference>
<dbReference type="Proteomes" id="UP001157133">
    <property type="component" value="Unassembled WGS sequence"/>
</dbReference>
<gene>
    <name evidence="4" type="ORF">theurythT_11200</name>
</gene>
<dbReference type="PANTHER" id="PTHR32347:SF23">
    <property type="entry name" value="BLL5650 PROTEIN"/>
    <property type="match status" value="1"/>
</dbReference>
<sequence length="318" mass="35892">MRALILIFSLVASSHLYAQNFLLSGEVKTKDSQVFYAPRTDNWRVQLKWMLPEGDIAKPGDVVVVFDSGTIENAIEQAKAQLLTAKDELFRVESESAQKLIEAEHEVAKTTLLLEKAKIDAGIGNAFISTFDYEKNQLAFEKAIVAKVKAEEKLSQVIVANEVAIKKQKLSIAKTENELRYQTNKLTKMRIEATKEGAIIYGKHPWNGEKVFVGMTAQPSWKIAEIPSGNELFIEAWLHEVDFQKVIANQLATLRFDAYPDQKLTTTLLDVATQPEERTQWGDDVYYRLMFSLSTDLNFKIMPGMSVQIEIQEQANAS</sequence>
<keyword evidence="2" id="KW-0175">Coiled coil</keyword>
<evidence type="ECO:0000313" key="5">
    <source>
        <dbReference type="Proteomes" id="UP001157133"/>
    </source>
</evidence>
<name>A0ABQ6H0E7_9GAMM</name>
<dbReference type="InterPro" id="IPR050465">
    <property type="entry name" value="UPF0194_transport"/>
</dbReference>
<feature type="signal peptide" evidence="3">
    <location>
        <begin position="1"/>
        <end position="18"/>
    </location>
</feature>
<reference evidence="4 5" key="1">
    <citation type="submission" date="2023-03" db="EMBL/GenBank/DDBJ databases">
        <title>Draft genome sequence of Thalassotalea eurytherma JCM 18482T.</title>
        <authorList>
            <person name="Sawabe T."/>
        </authorList>
    </citation>
    <scope>NUCLEOTIDE SEQUENCE [LARGE SCALE GENOMIC DNA]</scope>
    <source>
        <strain evidence="4 5">JCM 18482</strain>
    </source>
</reference>
<feature type="chain" id="PRO_5045711780" description="HlyD family efflux transporter periplasmic adaptor subunit" evidence="3">
    <location>
        <begin position="19"/>
        <end position="318"/>
    </location>
</feature>
<dbReference type="Gene3D" id="2.40.30.170">
    <property type="match status" value="1"/>
</dbReference>
<dbReference type="SUPFAM" id="SSF111369">
    <property type="entry name" value="HlyD-like secretion proteins"/>
    <property type="match status" value="1"/>
</dbReference>
<comment type="subcellular location">
    <subcellularLocation>
        <location evidence="1">Cell envelope</location>
    </subcellularLocation>
</comment>